<keyword evidence="1 2" id="KW-0732">Signal</keyword>
<dbReference type="PANTHER" id="PTHR43308">
    <property type="entry name" value="OUTER MEMBRANE PROTEIN ALPHA-RELATED"/>
    <property type="match status" value="1"/>
</dbReference>
<proteinExistence type="predicted"/>
<dbReference type="PROSITE" id="PS51272">
    <property type="entry name" value="SLH"/>
    <property type="match status" value="3"/>
</dbReference>
<dbReference type="InterPro" id="IPR051465">
    <property type="entry name" value="Cell_Envelope_Struct_Comp"/>
</dbReference>
<evidence type="ECO:0000259" key="4">
    <source>
        <dbReference type="PROSITE" id="PS51781"/>
    </source>
</evidence>
<name>A0ABW8VLN8_9BACI</name>
<evidence type="ECO:0000256" key="1">
    <source>
        <dbReference type="ARBA" id="ARBA00022729"/>
    </source>
</evidence>
<protein>
    <submittedName>
        <fullName evidence="5">S-layer homology domain-containing protein</fullName>
    </submittedName>
</protein>
<dbReference type="PROSITE" id="PS51781">
    <property type="entry name" value="SH3B"/>
    <property type="match status" value="1"/>
</dbReference>
<dbReference type="Gene3D" id="1.10.530.10">
    <property type="match status" value="1"/>
</dbReference>
<feature type="signal peptide" evidence="2">
    <location>
        <begin position="1"/>
        <end position="24"/>
    </location>
</feature>
<dbReference type="InterPro" id="IPR002901">
    <property type="entry name" value="MGlyc_endo_b_GlcNAc-like_dom"/>
</dbReference>
<evidence type="ECO:0000313" key="6">
    <source>
        <dbReference type="Proteomes" id="UP001628668"/>
    </source>
</evidence>
<sequence>MKRKFGIIVTLFMLVFSFSSPVFAEDDITGITLEKEMRAMVEQGVIKGYGENVYGPERQVTRGEFAVFLSRALELPEVTENVFSDVVPSSALAKGINSASGAGIVSGYPDGTFKPEENVTREQMAAMVARALLFLGYEDSGKPLNFVDEGSIRDEFKPAVSTNLYYKIINGYNRDGQYYFEPKEYAKRDQAAAFLYRMLELDPPAKPEEPENPDTNTYFKVASISNGEIVPVNRNYETFDQAQEAITNENSQVIMLGDKVVKMPNGVVVGSYPSSGITVVYNESLTKQLTYVSNLFQSEMKYLASDSEKVKIQIADTIGYVKHENVTLIPSQLQTGRSYYFVENGDLKHSIYFPITQTLQYPYTVGKAPSFMSEGKRYYSWNGHTYTDGSGKVVGESYAYFNRVSIRTSTSYTAEELNQYIQKKAPTGVLVGLGEEFKAAEKAYGVNALLMLSHAMLETGNGHSDIAKDKKNLFGIGATDSDPYKNAMTFETYADSINYYAKEVMLKKYVDPYGPYGKGGVFGNKSVGMNINYASDVNWGQKVGGGFYRMDQELGGKDMRNSTYILGETIDPEIERSGLNVRTEPNVKSEVQYKIYKVGYPLTIIGEVQQADGKWYKVITDSVDHQTAYIHGAYVKKLPVAK</sequence>
<feature type="domain" description="SLH" evidence="3">
    <location>
        <begin position="20"/>
        <end position="78"/>
    </location>
</feature>
<dbReference type="Pfam" id="PF00395">
    <property type="entry name" value="SLH"/>
    <property type="match status" value="2"/>
</dbReference>
<evidence type="ECO:0000313" key="5">
    <source>
        <dbReference type="EMBL" id="MFL8936304.1"/>
    </source>
</evidence>
<comment type="caution">
    <text evidence="5">The sequence shown here is derived from an EMBL/GenBank/DDBJ whole genome shotgun (WGS) entry which is preliminary data.</text>
</comment>
<dbReference type="Pfam" id="PF08239">
    <property type="entry name" value="SH3_3"/>
    <property type="match status" value="1"/>
</dbReference>
<dbReference type="Pfam" id="PF01832">
    <property type="entry name" value="Glucosaminidase"/>
    <property type="match status" value="1"/>
</dbReference>
<dbReference type="RefSeq" id="WP_411159234.1">
    <property type="nucleotide sequence ID" value="NZ_JBJOSA010000003.1"/>
</dbReference>
<dbReference type="SMART" id="SM00047">
    <property type="entry name" value="LYZ2"/>
    <property type="match status" value="1"/>
</dbReference>
<reference evidence="5 6" key="1">
    <citation type="submission" date="2024-12" db="EMBL/GenBank/DDBJ databases">
        <authorList>
            <person name="Li X."/>
            <person name="Zhang D."/>
        </authorList>
    </citation>
    <scope>NUCLEOTIDE SEQUENCE [LARGE SCALE GENOMIC DNA]</scope>
    <source>
        <strain evidence="5 6">JCM19602</strain>
    </source>
</reference>
<dbReference type="InterPro" id="IPR003646">
    <property type="entry name" value="SH3-like_bac-type"/>
</dbReference>
<dbReference type="Proteomes" id="UP001628668">
    <property type="component" value="Unassembled WGS sequence"/>
</dbReference>
<feature type="domain" description="SLH" evidence="3">
    <location>
        <begin position="143"/>
        <end position="209"/>
    </location>
</feature>
<organism evidence="5 6">
    <name type="scientific">Rossellomorea oryzaecorticis</name>
    <dbReference type="NCBI Taxonomy" id="1396505"/>
    <lineage>
        <taxon>Bacteria</taxon>
        <taxon>Bacillati</taxon>
        <taxon>Bacillota</taxon>
        <taxon>Bacilli</taxon>
        <taxon>Bacillales</taxon>
        <taxon>Bacillaceae</taxon>
        <taxon>Rossellomorea</taxon>
    </lineage>
</organism>
<evidence type="ECO:0000259" key="3">
    <source>
        <dbReference type="PROSITE" id="PS51272"/>
    </source>
</evidence>
<feature type="domain" description="SLH" evidence="3">
    <location>
        <begin position="79"/>
        <end position="142"/>
    </location>
</feature>
<evidence type="ECO:0000256" key="2">
    <source>
        <dbReference type="SAM" id="SignalP"/>
    </source>
</evidence>
<dbReference type="Gene3D" id="2.30.30.40">
    <property type="entry name" value="SH3 Domains"/>
    <property type="match status" value="1"/>
</dbReference>
<dbReference type="PANTHER" id="PTHR43308:SF5">
    <property type="entry name" value="S-LAYER PROTEIN _ PEPTIDOGLYCAN ENDO-BETA-N-ACETYLGLUCOSAMINIDASE"/>
    <property type="match status" value="1"/>
</dbReference>
<keyword evidence="6" id="KW-1185">Reference proteome</keyword>
<feature type="domain" description="SH3b" evidence="4">
    <location>
        <begin position="557"/>
        <end position="639"/>
    </location>
</feature>
<dbReference type="InterPro" id="IPR001119">
    <property type="entry name" value="SLH_dom"/>
</dbReference>
<accession>A0ABW8VLN8</accession>
<feature type="chain" id="PRO_5046560179" evidence="2">
    <location>
        <begin position="25"/>
        <end position="642"/>
    </location>
</feature>
<gene>
    <name evidence="5" type="ORF">ACKA06_05825</name>
</gene>
<dbReference type="EMBL" id="JBJOSA010000003">
    <property type="protein sequence ID" value="MFL8936304.1"/>
    <property type="molecule type" value="Genomic_DNA"/>
</dbReference>